<evidence type="ECO:0000259" key="1">
    <source>
        <dbReference type="Pfam" id="PF19834"/>
    </source>
</evidence>
<dbReference type="RefSeq" id="WP_074787687.1">
    <property type="nucleotide sequence ID" value="NZ_FOBO01000016.1"/>
</dbReference>
<dbReference type="Proteomes" id="UP000182160">
    <property type="component" value="Unassembled WGS sequence"/>
</dbReference>
<dbReference type="InterPro" id="IPR045632">
    <property type="entry name" value="DUF6314"/>
</dbReference>
<reference evidence="2 3" key="1">
    <citation type="submission" date="2016-10" db="EMBL/GenBank/DDBJ databases">
        <authorList>
            <person name="de Groot N.N."/>
        </authorList>
    </citation>
    <scope>NUCLEOTIDE SEQUENCE [LARGE SCALE GENOMIC DNA]</scope>
    <source>
        <strain evidence="2 3">DSM 11457</strain>
    </source>
</reference>
<dbReference type="Pfam" id="PF19834">
    <property type="entry name" value="DUF6314"/>
    <property type="match status" value="1"/>
</dbReference>
<dbReference type="EMBL" id="FOBO01000016">
    <property type="protein sequence ID" value="SEN37754.1"/>
    <property type="molecule type" value="Genomic_DNA"/>
</dbReference>
<dbReference type="AlphaFoldDB" id="A0A1H8G1V9"/>
<protein>
    <recommendedName>
        <fullName evidence="1">DUF6314 domain-containing protein</fullName>
    </recommendedName>
</protein>
<proteinExistence type="predicted"/>
<feature type="domain" description="DUF6314" evidence="1">
    <location>
        <begin position="9"/>
        <end position="131"/>
    </location>
</feature>
<name>A0A1H8G1V9_9RHOB</name>
<evidence type="ECO:0000313" key="3">
    <source>
        <dbReference type="Proteomes" id="UP000182160"/>
    </source>
</evidence>
<organism evidence="2 3">
    <name type="scientific">Roseovarius tolerans</name>
    <dbReference type="NCBI Taxonomy" id="74031"/>
    <lineage>
        <taxon>Bacteria</taxon>
        <taxon>Pseudomonadati</taxon>
        <taxon>Pseudomonadota</taxon>
        <taxon>Alphaproteobacteria</taxon>
        <taxon>Rhodobacterales</taxon>
        <taxon>Roseobacteraceae</taxon>
        <taxon>Roseovarius</taxon>
    </lineage>
</organism>
<accession>A0A1H8G1V9</accession>
<sequence length="135" mass="15863">MRPRRLQDFEGAWGFTREVVEADGRRATVTGRALWMSDDAGLAYTETGEMRIEGHAPMQVERRYHWGSDLAVTFEDGRFFHHVPPEGGETAHWCDPDQYDGFYDFGNWPEFTVTWRVHGPRKDYRMVTRYRSEAE</sequence>
<gene>
    <name evidence="2" type="ORF">SAMN04488077_11645</name>
</gene>
<evidence type="ECO:0000313" key="2">
    <source>
        <dbReference type="EMBL" id="SEN37754.1"/>
    </source>
</evidence>